<dbReference type="EMBL" id="JBDIVE010000004">
    <property type="protein sequence ID" value="MEN3068673.1"/>
    <property type="molecule type" value="Genomic_DNA"/>
</dbReference>
<protein>
    <submittedName>
        <fullName evidence="1">Uncharacterized protein</fullName>
    </submittedName>
</protein>
<sequence>MMNLQTLLASRPWRAPQGMPDWMMGFWKRYSISFADGRSDLKTHVCWLQSRNFTIDLRLPQLSDQVIHKKAWAEYSAAELAVLADYEGWLAPSSWDGRILQWHAAEASLQRHNRWPEPAQLQRIGNCMMEFCPSNAYVEDWRLQASVPGPLIGLRLLEERSLATAQRRHRGGGLIVCGDYAALVLGRAHSVDSTQPLKPEVLAAVGQQDKLAALLDFETSVAKGSLSRGYEVILSSRPGRMGQALLSLEGFAFGPDQADGTPSLVQRFADEHGEWERVFVVDTLETRLAFSPTTPWQAEAQAWYSQEAATLGRYLQQLY</sequence>
<organism evidence="1 2">
    <name type="scientific">Uliginosibacterium sediminicola</name>
    <dbReference type="NCBI Taxonomy" id="2024550"/>
    <lineage>
        <taxon>Bacteria</taxon>
        <taxon>Pseudomonadati</taxon>
        <taxon>Pseudomonadota</taxon>
        <taxon>Betaproteobacteria</taxon>
        <taxon>Rhodocyclales</taxon>
        <taxon>Zoogloeaceae</taxon>
        <taxon>Uliginosibacterium</taxon>
    </lineage>
</organism>
<gene>
    <name evidence="1" type="ORF">ABDB84_09305</name>
</gene>
<accession>A0ABU9YY01</accession>
<reference evidence="1 2" key="1">
    <citation type="journal article" date="2018" name="Int. J. Syst. Evol. Microbiol.">
        <title>Uliginosibacterium sediminicola sp. nov., isolated from freshwater sediment.</title>
        <authorList>
            <person name="Hwang W.M."/>
            <person name="Kim S.M."/>
            <person name="Kang K."/>
            <person name="Ahn T.Y."/>
        </authorList>
    </citation>
    <scope>NUCLEOTIDE SEQUENCE [LARGE SCALE GENOMIC DNA]</scope>
    <source>
        <strain evidence="1 2">M1-21</strain>
    </source>
</reference>
<name>A0ABU9YY01_9RHOO</name>
<dbReference type="Proteomes" id="UP001410394">
    <property type="component" value="Unassembled WGS sequence"/>
</dbReference>
<evidence type="ECO:0000313" key="1">
    <source>
        <dbReference type="EMBL" id="MEN3068673.1"/>
    </source>
</evidence>
<evidence type="ECO:0000313" key="2">
    <source>
        <dbReference type="Proteomes" id="UP001410394"/>
    </source>
</evidence>
<comment type="caution">
    <text evidence="1">The sequence shown here is derived from an EMBL/GenBank/DDBJ whole genome shotgun (WGS) entry which is preliminary data.</text>
</comment>
<proteinExistence type="predicted"/>
<dbReference type="RefSeq" id="WP_345919445.1">
    <property type="nucleotide sequence ID" value="NZ_JBDIVE010000004.1"/>
</dbReference>
<keyword evidence="2" id="KW-1185">Reference proteome</keyword>